<dbReference type="EMBL" id="BQNB010015836">
    <property type="protein sequence ID" value="GJT44692.1"/>
    <property type="molecule type" value="Genomic_DNA"/>
</dbReference>
<dbReference type="Proteomes" id="UP001151760">
    <property type="component" value="Unassembled WGS sequence"/>
</dbReference>
<feature type="region of interest" description="Disordered" evidence="1">
    <location>
        <begin position="155"/>
        <end position="177"/>
    </location>
</feature>
<keyword evidence="3" id="KW-1185">Reference proteome</keyword>
<evidence type="ECO:0000256" key="1">
    <source>
        <dbReference type="SAM" id="MobiDB-lite"/>
    </source>
</evidence>
<sequence length="177" mass="19932">MAPANICSAEWRVLESTKCTPLIVELSEAVHHFELGSAPRHRCKAFNRTPHEERRLGKAGNECIIQNVEALMDPFMVEGGIKVLCLNGIHRSRAKDPGVAEGTTERKLTKQFTTQHRGMIKFPAVMGNIQEANGILTLKESSYKSIPIEVRMVPNQKDQPTPMNKVKRKRSKWQSIC</sequence>
<gene>
    <name evidence="2" type="ORF">Tco_0953407</name>
</gene>
<organism evidence="2 3">
    <name type="scientific">Tanacetum coccineum</name>
    <dbReference type="NCBI Taxonomy" id="301880"/>
    <lineage>
        <taxon>Eukaryota</taxon>
        <taxon>Viridiplantae</taxon>
        <taxon>Streptophyta</taxon>
        <taxon>Embryophyta</taxon>
        <taxon>Tracheophyta</taxon>
        <taxon>Spermatophyta</taxon>
        <taxon>Magnoliopsida</taxon>
        <taxon>eudicotyledons</taxon>
        <taxon>Gunneridae</taxon>
        <taxon>Pentapetalae</taxon>
        <taxon>asterids</taxon>
        <taxon>campanulids</taxon>
        <taxon>Asterales</taxon>
        <taxon>Asteraceae</taxon>
        <taxon>Asteroideae</taxon>
        <taxon>Anthemideae</taxon>
        <taxon>Anthemidinae</taxon>
        <taxon>Tanacetum</taxon>
    </lineage>
</organism>
<accession>A0ABQ5E0I4</accession>
<reference evidence="2" key="1">
    <citation type="journal article" date="2022" name="Int. J. Mol. Sci.">
        <title>Draft Genome of Tanacetum Coccineum: Genomic Comparison of Closely Related Tanacetum-Family Plants.</title>
        <authorList>
            <person name="Yamashiro T."/>
            <person name="Shiraishi A."/>
            <person name="Nakayama K."/>
            <person name="Satake H."/>
        </authorList>
    </citation>
    <scope>NUCLEOTIDE SEQUENCE</scope>
</reference>
<proteinExistence type="predicted"/>
<comment type="caution">
    <text evidence="2">The sequence shown here is derived from an EMBL/GenBank/DDBJ whole genome shotgun (WGS) entry which is preliminary data.</text>
</comment>
<evidence type="ECO:0000313" key="2">
    <source>
        <dbReference type="EMBL" id="GJT44692.1"/>
    </source>
</evidence>
<evidence type="ECO:0000313" key="3">
    <source>
        <dbReference type="Proteomes" id="UP001151760"/>
    </source>
</evidence>
<name>A0ABQ5E0I4_9ASTR</name>
<feature type="compositionally biased region" description="Basic residues" evidence="1">
    <location>
        <begin position="165"/>
        <end position="177"/>
    </location>
</feature>
<protein>
    <submittedName>
        <fullName evidence="2">Uncharacterized protein</fullName>
    </submittedName>
</protein>
<reference evidence="2" key="2">
    <citation type="submission" date="2022-01" db="EMBL/GenBank/DDBJ databases">
        <authorList>
            <person name="Yamashiro T."/>
            <person name="Shiraishi A."/>
            <person name="Satake H."/>
            <person name="Nakayama K."/>
        </authorList>
    </citation>
    <scope>NUCLEOTIDE SEQUENCE</scope>
</reference>